<evidence type="ECO:0000256" key="2">
    <source>
        <dbReference type="ARBA" id="ARBA00012545"/>
    </source>
</evidence>
<evidence type="ECO:0000256" key="4">
    <source>
        <dbReference type="ARBA" id="ARBA00023122"/>
    </source>
</evidence>
<dbReference type="PANTHER" id="PTHR42745">
    <property type="match status" value="1"/>
</dbReference>
<dbReference type="GO" id="GO:0019146">
    <property type="term" value="F:arabinose-5-phosphate isomerase activity"/>
    <property type="evidence" value="ECO:0007669"/>
    <property type="project" value="UniProtKB-EC"/>
</dbReference>
<keyword evidence="3" id="KW-0677">Repeat</keyword>
<dbReference type="Proteomes" id="UP000254720">
    <property type="component" value="Unassembled WGS sequence"/>
</dbReference>
<evidence type="ECO:0000256" key="3">
    <source>
        <dbReference type="ARBA" id="ARBA00022737"/>
    </source>
</evidence>
<dbReference type="Pfam" id="PF01380">
    <property type="entry name" value="SIS"/>
    <property type="match status" value="1"/>
</dbReference>
<evidence type="ECO:0000259" key="5">
    <source>
        <dbReference type="PROSITE" id="PS51464"/>
    </source>
</evidence>
<dbReference type="PANTHER" id="PTHR42745:SF1">
    <property type="entry name" value="ARABINOSE 5-PHOSPHATE ISOMERASE KDSD"/>
    <property type="match status" value="1"/>
</dbReference>
<dbReference type="InterPro" id="IPR035474">
    <property type="entry name" value="SIS_Kpsf"/>
</dbReference>
<dbReference type="GO" id="GO:1901135">
    <property type="term" value="P:carbohydrate derivative metabolic process"/>
    <property type="evidence" value="ECO:0007669"/>
    <property type="project" value="InterPro"/>
</dbReference>
<dbReference type="AlphaFoldDB" id="A0A370GBX3"/>
<dbReference type="Gene3D" id="3.40.50.10490">
    <property type="entry name" value="Glucose-6-phosphate isomerase like protein, domain 1"/>
    <property type="match status" value="1"/>
</dbReference>
<evidence type="ECO:0000256" key="1">
    <source>
        <dbReference type="ARBA" id="ARBA00008165"/>
    </source>
</evidence>
<feature type="domain" description="SIS" evidence="5">
    <location>
        <begin position="41"/>
        <end position="184"/>
    </location>
</feature>
<organism evidence="6 7">
    <name type="scientific">Aquicella lusitana</name>
    <dbReference type="NCBI Taxonomy" id="254246"/>
    <lineage>
        <taxon>Bacteria</taxon>
        <taxon>Pseudomonadati</taxon>
        <taxon>Pseudomonadota</taxon>
        <taxon>Gammaproteobacteria</taxon>
        <taxon>Legionellales</taxon>
        <taxon>Coxiellaceae</taxon>
        <taxon>Aquicella</taxon>
    </lineage>
</organism>
<dbReference type="EC" id="5.3.1.13" evidence="2"/>
<dbReference type="GO" id="GO:0097367">
    <property type="term" value="F:carbohydrate derivative binding"/>
    <property type="evidence" value="ECO:0007669"/>
    <property type="project" value="InterPro"/>
</dbReference>
<dbReference type="FunFam" id="3.40.50.10490:FF:000011">
    <property type="entry name" value="Arabinose 5-phosphate isomerase"/>
    <property type="match status" value="1"/>
</dbReference>
<keyword evidence="7" id="KW-1185">Reference proteome</keyword>
<proteinExistence type="inferred from homology"/>
<comment type="caution">
    <text evidence="6">The sequence shown here is derived from an EMBL/GenBank/DDBJ whole genome shotgun (WGS) entry which is preliminary data.</text>
</comment>
<dbReference type="CDD" id="cd05014">
    <property type="entry name" value="SIS_Kpsf"/>
    <property type="match status" value="1"/>
</dbReference>
<accession>A0A370GBX3</accession>
<evidence type="ECO:0000313" key="7">
    <source>
        <dbReference type="Proteomes" id="UP000254720"/>
    </source>
</evidence>
<dbReference type="InterPro" id="IPR001347">
    <property type="entry name" value="SIS_dom"/>
</dbReference>
<comment type="similarity">
    <text evidence="1">Belongs to the SIS family. GutQ/KpsF subfamily.</text>
</comment>
<name>A0A370GBX3_9COXI</name>
<dbReference type="SUPFAM" id="SSF53697">
    <property type="entry name" value="SIS domain"/>
    <property type="match status" value="1"/>
</dbReference>
<reference evidence="6 7" key="1">
    <citation type="submission" date="2018-07" db="EMBL/GenBank/DDBJ databases">
        <title>Genomic Encyclopedia of Type Strains, Phase IV (KMG-IV): sequencing the most valuable type-strain genomes for metagenomic binning, comparative biology and taxonomic classification.</title>
        <authorList>
            <person name="Goeker M."/>
        </authorList>
    </citation>
    <scope>NUCLEOTIDE SEQUENCE [LARGE SCALE GENOMIC DNA]</scope>
    <source>
        <strain evidence="6 7">DSM 16500</strain>
    </source>
</reference>
<dbReference type="EMBL" id="QQAX01000025">
    <property type="protein sequence ID" value="RDI39944.1"/>
    <property type="molecule type" value="Genomic_DNA"/>
</dbReference>
<dbReference type="InterPro" id="IPR050986">
    <property type="entry name" value="GutQ/KpsF_isomerases"/>
</dbReference>
<dbReference type="PROSITE" id="PS51464">
    <property type="entry name" value="SIS"/>
    <property type="match status" value="1"/>
</dbReference>
<gene>
    <name evidence="6" type="ORF">C8D86_1255</name>
</gene>
<keyword evidence="4" id="KW-0129">CBS domain</keyword>
<protein>
    <recommendedName>
        <fullName evidence="2">arabinose-5-phosphate isomerase</fullName>
        <ecNumber evidence="2">5.3.1.13</ecNumber>
    </recommendedName>
</protein>
<sequence length="200" mass="21592">MMGEQKMHTDDFCNIGKQVIEQEAKAIQLLLSRIDEHFARASDILMNCKGYIIVMGMGKSGHIGKKLAATFTATGSPSFFVHPAEAMHGDSGMITARDTVIMLSKSGETEEVLGIIPLIKRLNIPCISLTGNTRSKLAKSATINLDVSITREACPLGLAPTSSTTVTLVMGNALAATVSERRKWLMEQNQDESKISLIGI</sequence>
<evidence type="ECO:0000313" key="6">
    <source>
        <dbReference type="EMBL" id="RDI39944.1"/>
    </source>
</evidence>
<dbReference type="InterPro" id="IPR046348">
    <property type="entry name" value="SIS_dom_sf"/>
</dbReference>